<dbReference type="InterPro" id="IPR002583">
    <property type="entry name" value="Ribosomal_bS20"/>
</dbReference>
<feature type="compositionally biased region" description="Basic residues" evidence="9">
    <location>
        <begin position="1"/>
        <end position="12"/>
    </location>
</feature>
<evidence type="ECO:0000256" key="7">
    <source>
        <dbReference type="ARBA" id="ARBA00035136"/>
    </source>
</evidence>
<keyword evidence="11" id="KW-1185">Reference proteome</keyword>
<keyword evidence="4 8" id="KW-0694">RNA-binding</keyword>
<evidence type="ECO:0000256" key="9">
    <source>
        <dbReference type="SAM" id="MobiDB-lite"/>
    </source>
</evidence>
<dbReference type="Pfam" id="PF01649">
    <property type="entry name" value="Ribosomal_S20p"/>
    <property type="match status" value="1"/>
</dbReference>
<dbReference type="PANTHER" id="PTHR33398:SF1">
    <property type="entry name" value="SMALL RIBOSOMAL SUBUNIT PROTEIN BS20C"/>
    <property type="match status" value="1"/>
</dbReference>
<dbReference type="PANTHER" id="PTHR33398">
    <property type="entry name" value="30S RIBOSOMAL PROTEIN S20"/>
    <property type="match status" value="1"/>
</dbReference>
<evidence type="ECO:0000313" key="11">
    <source>
        <dbReference type="Proteomes" id="UP001290861"/>
    </source>
</evidence>
<dbReference type="HAMAP" id="MF_00500">
    <property type="entry name" value="Ribosomal_bS20"/>
    <property type="match status" value="1"/>
</dbReference>
<dbReference type="Gene3D" id="1.20.58.110">
    <property type="entry name" value="Ribosomal protein S20"/>
    <property type="match status" value="1"/>
</dbReference>
<evidence type="ECO:0000256" key="4">
    <source>
        <dbReference type="ARBA" id="ARBA00022884"/>
    </source>
</evidence>
<name>A0ABU5MYY8_9BACT</name>
<evidence type="ECO:0000313" key="10">
    <source>
        <dbReference type="EMBL" id="MDZ8119405.1"/>
    </source>
</evidence>
<evidence type="ECO:0000256" key="6">
    <source>
        <dbReference type="ARBA" id="ARBA00023274"/>
    </source>
</evidence>
<gene>
    <name evidence="8 10" type="primary">rpsT</name>
    <name evidence="10" type="ORF">P9H32_12305</name>
</gene>
<dbReference type="Proteomes" id="UP001290861">
    <property type="component" value="Unassembled WGS sequence"/>
</dbReference>
<keyword evidence="3 8" id="KW-0699">rRNA-binding</keyword>
<keyword evidence="5 8" id="KW-0689">Ribosomal protein</keyword>
<keyword evidence="6 8" id="KW-0687">Ribonucleoprotein</keyword>
<dbReference type="RefSeq" id="WP_322609189.1">
    <property type="nucleotide sequence ID" value="NZ_JARVCO010000010.1"/>
</dbReference>
<feature type="region of interest" description="Disordered" evidence="9">
    <location>
        <begin position="1"/>
        <end position="20"/>
    </location>
</feature>
<dbReference type="SUPFAM" id="SSF46992">
    <property type="entry name" value="Ribosomal protein S20"/>
    <property type="match status" value="1"/>
</dbReference>
<dbReference type="GO" id="GO:0005840">
    <property type="term" value="C:ribosome"/>
    <property type="evidence" value="ECO:0007669"/>
    <property type="project" value="UniProtKB-KW"/>
</dbReference>
<comment type="similarity">
    <text evidence="2 8">Belongs to the bacterial ribosomal protein bS20 family.</text>
</comment>
<evidence type="ECO:0000256" key="5">
    <source>
        <dbReference type="ARBA" id="ARBA00022980"/>
    </source>
</evidence>
<dbReference type="NCBIfam" id="TIGR00029">
    <property type="entry name" value="S20"/>
    <property type="match status" value="1"/>
</dbReference>
<sequence length="87" mass="9725">MPNLKSAKKRMRQNTVRRDRNVQVRTRIKTARRSMMEALEAKDAEAGTAALKSYSSVLDKAAKAGVIKKNTAVRRKTNAANNLRKIA</sequence>
<accession>A0ABU5MYY8</accession>
<evidence type="ECO:0000256" key="2">
    <source>
        <dbReference type="ARBA" id="ARBA00007634"/>
    </source>
</evidence>
<evidence type="ECO:0000256" key="8">
    <source>
        <dbReference type="HAMAP-Rule" id="MF_00500"/>
    </source>
</evidence>
<protein>
    <recommendedName>
        <fullName evidence="7 8">Small ribosomal subunit protein bS20</fullName>
    </recommendedName>
</protein>
<dbReference type="InterPro" id="IPR036510">
    <property type="entry name" value="Ribosomal_bS20_sf"/>
</dbReference>
<evidence type="ECO:0000256" key="3">
    <source>
        <dbReference type="ARBA" id="ARBA00022730"/>
    </source>
</evidence>
<comment type="caution">
    <text evidence="10">The sequence shown here is derived from an EMBL/GenBank/DDBJ whole genome shotgun (WGS) entry which is preliminary data.</text>
</comment>
<proteinExistence type="inferred from homology"/>
<evidence type="ECO:0000256" key="1">
    <source>
        <dbReference type="ARBA" id="ARBA00003134"/>
    </source>
</evidence>
<comment type="function">
    <text evidence="1 8">Binds directly to 16S ribosomal RNA.</text>
</comment>
<organism evidence="10 11">
    <name type="scientific">Pontiella agarivorans</name>
    <dbReference type="NCBI Taxonomy" id="3038953"/>
    <lineage>
        <taxon>Bacteria</taxon>
        <taxon>Pseudomonadati</taxon>
        <taxon>Kiritimatiellota</taxon>
        <taxon>Kiritimatiellia</taxon>
        <taxon>Kiritimatiellales</taxon>
        <taxon>Pontiellaceae</taxon>
        <taxon>Pontiella</taxon>
    </lineage>
</organism>
<reference evidence="10 11" key="1">
    <citation type="journal article" date="2024" name="Appl. Environ. Microbiol.">
        <title>Pontiella agarivorans sp. nov., a novel marine anaerobic bacterium capable of degrading macroalgal polysaccharides and fixing nitrogen.</title>
        <authorList>
            <person name="Liu N."/>
            <person name="Kivenson V."/>
            <person name="Peng X."/>
            <person name="Cui Z."/>
            <person name="Lankiewicz T.S."/>
            <person name="Gosselin K.M."/>
            <person name="English C.J."/>
            <person name="Blair E.M."/>
            <person name="O'Malley M.A."/>
            <person name="Valentine D.L."/>
        </authorList>
    </citation>
    <scope>NUCLEOTIDE SEQUENCE [LARGE SCALE GENOMIC DNA]</scope>
    <source>
        <strain evidence="10 11">NLcol2</strain>
    </source>
</reference>
<dbReference type="EMBL" id="JARVCO010000010">
    <property type="protein sequence ID" value="MDZ8119405.1"/>
    <property type="molecule type" value="Genomic_DNA"/>
</dbReference>